<dbReference type="PANTHER" id="PTHR30203:SF31">
    <property type="entry name" value="RND EFFLUX SYSTEM, OUTER MEMBRANE LIPOPROTEIN, NODT"/>
    <property type="match status" value="1"/>
</dbReference>
<organism evidence="4 5">
    <name type="scientific">Coprobacter fastidiosus</name>
    <dbReference type="NCBI Taxonomy" id="1099853"/>
    <lineage>
        <taxon>Bacteria</taxon>
        <taxon>Pseudomonadati</taxon>
        <taxon>Bacteroidota</taxon>
        <taxon>Bacteroidia</taxon>
        <taxon>Bacteroidales</taxon>
        <taxon>Barnesiellaceae</taxon>
        <taxon>Coprobacter</taxon>
    </lineage>
</organism>
<dbReference type="PANTHER" id="PTHR30203">
    <property type="entry name" value="OUTER MEMBRANE CATION EFFLUX PROTEIN"/>
    <property type="match status" value="1"/>
</dbReference>
<keyword evidence="2" id="KW-1134">Transmembrane beta strand</keyword>
<gene>
    <name evidence="4" type="ORF">DDY73_09660</name>
</gene>
<evidence type="ECO:0000256" key="1">
    <source>
        <dbReference type="ARBA" id="ARBA00007613"/>
    </source>
</evidence>
<accession>A0A354M417</accession>
<dbReference type="Pfam" id="PF02321">
    <property type="entry name" value="OEP"/>
    <property type="match status" value="2"/>
</dbReference>
<comment type="similarity">
    <text evidence="1 2">Belongs to the outer membrane factor (OMF) (TC 1.B.17) family.</text>
</comment>
<dbReference type="Proteomes" id="UP000262954">
    <property type="component" value="Unassembled WGS sequence"/>
</dbReference>
<keyword evidence="2" id="KW-0472">Membrane</keyword>
<evidence type="ECO:0000313" key="5">
    <source>
        <dbReference type="Proteomes" id="UP000262954"/>
    </source>
</evidence>
<keyword evidence="2" id="KW-0449">Lipoprotein</keyword>
<comment type="subcellular location">
    <subcellularLocation>
        <location evidence="2">Cell membrane</location>
        <topology evidence="2">Lipid-anchor</topology>
    </subcellularLocation>
</comment>
<evidence type="ECO:0000256" key="3">
    <source>
        <dbReference type="SAM" id="Coils"/>
    </source>
</evidence>
<dbReference type="InterPro" id="IPR010131">
    <property type="entry name" value="MdtP/NodT-like"/>
</dbReference>
<proteinExistence type="inferred from homology"/>
<evidence type="ECO:0000256" key="2">
    <source>
        <dbReference type="RuleBase" id="RU362097"/>
    </source>
</evidence>
<keyword evidence="3" id="KW-0175">Coiled coil</keyword>
<dbReference type="SUPFAM" id="SSF56954">
    <property type="entry name" value="Outer membrane efflux proteins (OEP)"/>
    <property type="match status" value="1"/>
</dbReference>
<dbReference type="NCBIfam" id="TIGR01845">
    <property type="entry name" value="outer_NodT"/>
    <property type="match status" value="1"/>
</dbReference>
<name>A0A354M417_9BACT</name>
<dbReference type="InterPro" id="IPR003423">
    <property type="entry name" value="OMP_efflux"/>
</dbReference>
<dbReference type="GO" id="GO:0005886">
    <property type="term" value="C:plasma membrane"/>
    <property type="evidence" value="ECO:0007669"/>
    <property type="project" value="UniProtKB-SubCell"/>
</dbReference>
<dbReference type="EMBL" id="DNWC01000126">
    <property type="protein sequence ID" value="HBJ09256.1"/>
    <property type="molecule type" value="Genomic_DNA"/>
</dbReference>
<protein>
    <submittedName>
        <fullName evidence="4">Transporter</fullName>
    </submittedName>
</protein>
<dbReference type="Gene3D" id="1.20.1600.10">
    <property type="entry name" value="Outer membrane efflux proteins (OEP)"/>
    <property type="match status" value="1"/>
</dbReference>
<comment type="caution">
    <text evidence="4">The sequence shown here is derived from an EMBL/GenBank/DDBJ whole genome shotgun (WGS) entry which is preliminary data.</text>
</comment>
<reference evidence="4 5" key="1">
    <citation type="journal article" date="2018" name="Nat. Biotechnol.">
        <title>A standardized bacterial taxonomy based on genome phylogeny substantially revises the tree of life.</title>
        <authorList>
            <person name="Parks D.H."/>
            <person name="Chuvochina M."/>
            <person name="Waite D.W."/>
            <person name="Rinke C."/>
            <person name="Skarshewski A."/>
            <person name="Chaumeil P.A."/>
            <person name="Hugenholtz P."/>
        </authorList>
    </citation>
    <scope>NUCLEOTIDE SEQUENCE [LARGE SCALE GENOMIC DNA]</scope>
    <source>
        <strain evidence="4">UBA11482</strain>
    </source>
</reference>
<keyword evidence="2" id="KW-0812">Transmembrane</keyword>
<dbReference type="AlphaFoldDB" id="A0A354M417"/>
<feature type="coiled-coil region" evidence="3">
    <location>
        <begin position="175"/>
        <end position="209"/>
    </location>
</feature>
<dbReference type="Gene3D" id="2.20.200.10">
    <property type="entry name" value="Outer membrane efflux proteins (OEP)"/>
    <property type="match status" value="1"/>
</dbReference>
<keyword evidence="2" id="KW-0564">Palmitate</keyword>
<evidence type="ECO:0000313" key="4">
    <source>
        <dbReference type="EMBL" id="HBJ09256.1"/>
    </source>
</evidence>
<sequence>MAKRNLILSLVCVVLSGMLTYAYGQNKRNAGQKYLTRPLPQTWEADTLFLQQQPIEGKWWSELQDSQLDSIIGLALQNNQDLLAAADRIRAAHATLRIQQGYYYPNLNFSAGWTKLQNSRQMNKEFIDSPTMNQRYASGELSTSWELDVFGSIRSRMKSSKEQFRATQEEYNAVLVSLTAEVATAYAELRTLQQELLVAQKNMASQQAILHITEVRYNTGLASQLDVSQAKSVYYSTKASIPSIEAGIRQQINALAVLSGLYPSDLYTALKDPRPIPDYMKIVSIGIPVNLLRQRPDIRSAERSVAAAAASVGAAKSDYFPKFYLKGSIGFAARDMDKFFDHNSLTYQIAPTLSWTLFQGRQLTQATKEAKAVLDENIRQYNQTVLGAVQEVDNAMSSYTNAVKQVVALRELVVQGEVTLKLSLDLYKRGLATFQNVLDAQRSLLSYQNSLVSAQGGTLSSLIELYRAVGGGWQIDQNKNE</sequence>
<dbReference type="GO" id="GO:0015562">
    <property type="term" value="F:efflux transmembrane transporter activity"/>
    <property type="evidence" value="ECO:0007669"/>
    <property type="project" value="InterPro"/>
</dbReference>